<keyword evidence="7" id="KW-1185">Reference proteome</keyword>
<keyword evidence="3" id="KW-0547">Nucleotide-binding</keyword>
<accession>A0A1H6W7I6</accession>
<keyword evidence="1" id="KW-0963">Cytoplasm</keyword>
<dbReference type="InterPro" id="IPR011892">
    <property type="entry name" value="Cyt_kin_arch"/>
</dbReference>
<dbReference type="GO" id="GO:0016301">
    <property type="term" value="F:kinase activity"/>
    <property type="evidence" value="ECO:0007669"/>
    <property type="project" value="UniProtKB-KW"/>
</dbReference>
<dbReference type="Pfam" id="PF13238">
    <property type="entry name" value="AAA_18"/>
    <property type="match status" value="1"/>
</dbReference>
<evidence type="ECO:0000256" key="4">
    <source>
        <dbReference type="ARBA" id="ARBA00022777"/>
    </source>
</evidence>
<dbReference type="SUPFAM" id="SSF52540">
    <property type="entry name" value="P-loop containing nucleoside triphosphate hydrolases"/>
    <property type="match status" value="1"/>
</dbReference>
<name>A0A1H6W7I6_9EURY</name>
<dbReference type="KEGG" id="hae:halTADL_2798"/>
<dbReference type="GO" id="GO:0005524">
    <property type="term" value="F:ATP binding"/>
    <property type="evidence" value="ECO:0007669"/>
    <property type="project" value="UniProtKB-KW"/>
</dbReference>
<dbReference type="InterPro" id="IPR027417">
    <property type="entry name" value="P-loop_NTPase"/>
</dbReference>
<organism evidence="6 7">
    <name type="scientific">Halohasta litchfieldiae</name>
    <dbReference type="NCBI Taxonomy" id="1073996"/>
    <lineage>
        <taxon>Archaea</taxon>
        <taxon>Methanobacteriati</taxon>
        <taxon>Methanobacteriota</taxon>
        <taxon>Stenosarchaea group</taxon>
        <taxon>Halobacteria</taxon>
        <taxon>Halobacteriales</taxon>
        <taxon>Haloferacaceae</taxon>
        <taxon>Halohasta</taxon>
    </lineage>
</organism>
<evidence type="ECO:0000256" key="5">
    <source>
        <dbReference type="ARBA" id="ARBA00022840"/>
    </source>
</evidence>
<reference evidence="6 7" key="1">
    <citation type="submission" date="2016-10" db="EMBL/GenBank/DDBJ databases">
        <authorList>
            <person name="de Groot N.N."/>
        </authorList>
    </citation>
    <scope>NUCLEOTIDE SEQUENCE [LARGE SCALE GENOMIC DNA]</scope>
    <source>
        <strain evidence="6 7">DSM 22187</strain>
    </source>
</reference>
<dbReference type="GO" id="GO:0006139">
    <property type="term" value="P:nucleobase-containing compound metabolic process"/>
    <property type="evidence" value="ECO:0007669"/>
    <property type="project" value="InterPro"/>
</dbReference>
<gene>
    <name evidence="6" type="ORF">SAMN05444271_12210</name>
</gene>
<evidence type="ECO:0000256" key="1">
    <source>
        <dbReference type="ARBA" id="ARBA00022490"/>
    </source>
</evidence>
<dbReference type="GO" id="GO:0016776">
    <property type="term" value="F:phosphotransferase activity, phosphate group as acceptor"/>
    <property type="evidence" value="ECO:0007669"/>
    <property type="project" value="InterPro"/>
</dbReference>
<dbReference type="Proteomes" id="UP000198888">
    <property type="component" value="Unassembled WGS sequence"/>
</dbReference>
<dbReference type="OrthoDB" id="31096at2157"/>
<evidence type="ECO:0000313" key="6">
    <source>
        <dbReference type="EMBL" id="SEJ11204.1"/>
    </source>
</evidence>
<keyword evidence="5" id="KW-0067">ATP-binding</keyword>
<dbReference type="EMBL" id="FNYR01000022">
    <property type="protein sequence ID" value="SEJ11204.1"/>
    <property type="molecule type" value="Genomic_DNA"/>
</dbReference>
<dbReference type="AlphaFoldDB" id="A0A1H6W7I6"/>
<keyword evidence="2" id="KW-0808">Transferase</keyword>
<dbReference type="Gene3D" id="3.40.50.300">
    <property type="entry name" value="P-loop containing nucleotide triphosphate hydrolases"/>
    <property type="match status" value="1"/>
</dbReference>
<sequence>MTNDDTSHLTPSDVTDEPIDSTLFITVSGPPGCGATTLCKRLSAAMDCPYVSGGDIFRELAEEKGFSLNQQTAAADTSDSIDRALDNKLQTIAEKWGAADKPFILESRLAGWLAGSHADLRLWLDAPDEVRLERIDGRVETEPEMQVREVSEAGRYQAYYDIDVDDREFYDIQLNTARWSKEGVFQLVRAAIESYDHDADEGAFDTPPVEL</sequence>
<keyword evidence="4 6" id="KW-0418">Kinase</keyword>
<evidence type="ECO:0000256" key="3">
    <source>
        <dbReference type="ARBA" id="ARBA00022741"/>
    </source>
</evidence>
<protein>
    <submittedName>
        <fullName evidence="6">Cytidylate kinase</fullName>
    </submittedName>
</protein>
<dbReference type="STRING" id="1073996.SAMN05444271_12210"/>
<dbReference type="RefSeq" id="WP_089673194.1">
    <property type="nucleotide sequence ID" value="NZ_CP024845.1"/>
</dbReference>
<evidence type="ECO:0000256" key="2">
    <source>
        <dbReference type="ARBA" id="ARBA00022679"/>
    </source>
</evidence>
<proteinExistence type="predicted"/>
<dbReference type="NCBIfam" id="TIGR02173">
    <property type="entry name" value="cyt_kin_arch"/>
    <property type="match status" value="1"/>
</dbReference>
<evidence type="ECO:0000313" key="7">
    <source>
        <dbReference type="Proteomes" id="UP000198888"/>
    </source>
</evidence>
<accession>A0A2H4Q582</accession>
<dbReference type="GeneID" id="35003570"/>